<sequence>MVKPAKKVPAKGEQSITNWFQRVPAASQGSTVSDTASTRTRSKAAATAASPLTQPASTPRKTPVSALTSSNASNVRADVSTPKLRASPRKPADSQRLKQTRSASLKRARSPDAVKSSAVEKKRVESKPAQSSQAGLTTPRKKARMSSPYEASQGSTSSLVPSSQSDEEELSSPSSNVSRLAGRESPKTWRKQGLPPTPHSTDGSEPMEVDEEPLTEPSTPGNGFETTGSFSASSHVLTPPYTDRASDDIPAIPPTPVALDPAAKTALVIEQIKARALAAAKSMYESKEHEMDIAVPDELDDSDDEDFPTLFQVKNAKAPSHPRSSAAPEPQVRRSTRQRTSLGASPPTGPSPPTRKPRKAVNPIQQLIREQTQAEKKGRGSTALLRAESSLGRRLLLEEMSLEDEDEELDDDEVENQPRNLFLTEKDGEDLFGSDKEAGNEINGILREDLEAKEVEERLAVKLQYGVPLWATGTEDSMAYRRAVWYLAYVGPSYAKPRYACAPILVFYLPTLCSKILLARRLSSNLALFALDLLDPSPSNRLKCPVPSRFVIRSLLELGASPECLQSNGLEFEHRGPFARTDASTREAVLYRLVALVTRAASSRRLVAEEIPDLVLALISLGMDSTTSSDLRREVMVALDGVCRAVCPINGFDRKAESVVAARISALAEGYQPVNKAALLSLLSGGNGATLRIARFVAYSIIVRYSPSSITEKSYCDPAPFSVKPSFAVTDATDYTEMKFYISILAEAPKGDGDLQLFHSLLEDIHTRINDLRPRPAIKQLQMRVHYQRMNFERQYKAKHGPKAVSMAGWLVKKPTKSSNA</sequence>
<gene>
    <name evidence="2" type="ORF">DFP72DRAFT_880461</name>
</gene>
<feature type="region of interest" description="Disordered" evidence="1">
    <location>
        <begin position="1"/>
        <end position="253"/>
    </location>
</feature>
<feature type="compositionally biased region" description="Polar residues" evidence="1">
    <location>
        <begin position="216"/>
        <end position="236"/>
    </location>
</feature>
<feature type="compositionally biased region" description="Acidic residues" evidence="1">
    <location>
        <begin position="205"/>
        <end position="214"/>
    </location>
</feature>
<protein>
    <submittedName>
        <fullName evidence="2">Uncharacterized protein</fullName>
    </submittedName>
</protein>
<accession>A0A8H6I966</accession>
<evidence type="ECO:0000313" key="2">
    <source>
        <dbReference type="EMBL" id="KAF6761230.1"/>
    </source>
</evidence>
<feature type="compositionally biased region" description="Low complexity" evidence="1">
    <location>
        <begin position="35"/>
        <end position="59"/>
    </location>
</feature>
<feature type="compositionally biased region" description="Polar residues" evidence="1">
    <location>
        <begin position="65"/>
        <end position="74"/>
    </location>
</feature>
<comment type="caution">
    <text evidence="2">The sequence shown here is derived from an EMBL/GenBank/DDBJ whole genome shotgun (WGS) entry which is preliminary data.</text>
</comment>
<evidence type="ECO:0000256" key="1">
    <source>
        <dbReference type="SAM" id="MobiDB-lite"/>
    </source>
</evidence>
<evidence type="ECO:0000313" key="3">
    <source>
        <dbReference type="Proteomes" id="UP000521943"/>
    </source>
</evidence>
<dbReference type="OrthoDB" id="5599613at2759"/>
<feature type="compositionally biased region" description="Polar residues" evidence="1">
    <location>
        <begin position="149"/>
        <end position="164"/>
    </location>
</feature>
<reference evidence="2 3" key="1">
    <citation type="submission" date="2020-07" db="EMBL/GenBank/DDBJ databases">
        <title>Comparative genomics of pyrophilous fungi reveals a link between fire events and developmental genes.</title>
        <authorList>
            <consortium name="DOE Joint Genome Institute"/>
            <person name="Steindorff A.S."/>
            <person name="Carver A."/>
            <person name="Calhoun S."/>
            <person name="Stillman K."/>
            <person name="Liu H."/>
            <person name="Lipzen A."/>
            <person name="Pangilinan J."/>
            <person name="Labutti K."/>
            <person name="Bruns T.D."/>
            <person name="Grigoriev I.V."/>
        </authorList>
    </citation>
    <scope>NUCLEOTIDE SEQUENCE [LARGE SCALE GENOMIC DNA]</scope>
    <source>
        <strain evidence="2 3">CBS 144469</strain>
    </source>
</reference>
<dbReference type="AlphaFoldDB" id="A0A8H6I966"/>
<name>A0A8H6I966_9AGAR</name>
<dbReference type="EMBL" id="JACGCI010000010">
    <property type="protein sequence ID" value="KAF6761230.1"/>
    <property type="molecule type" value="Genomic_DNA"/>
</dbReference>
<feature type="region of interest" description="Disordered" evidence="1">
    <location>
        <begin position="313"/>
        <end position="360"/>
    </location>
</feature>
<dbReference type="Proteomes" id="UP000521943">
    <property type="component" value="Unassembled WGS sequence"/>
</dbReference>
<proteinExistence type="predicted"/>
<keyword evidence="3" id="KW-1185">Reference proteome</keyword>
<organism evidence="2 3">
    <name type="scientific">Ephemerocybe angulata</name>
    <dbReference type="NCBI Taxonomy" id="980116"/>
    <lineage>
        <taxon>Eukaryota</taxon>
        <taxon>Fungi</taxon>
        <taxon>Dikarya</taxon>
        <taxon>Basidiomycota</taxon>
        <taxon>Agaricomycotina</taxon>
        <taxon>Agaricomycetes</taxon>
        <taxon>Agaricomycetidae</taxon>
        <taxon>Agaricales</taxon>
        <taxon>Agaricineae</taxon>
        <taxon>Psathyrellaceae</taxon>
        <taxon>Ephemerocybe</taxon>
    </lineage>
</organism>